<evidence type="ECO:0000313" key="5">
    <source>
        <dbReference type="EMBL" id="KAJ4458868.1"/>
    </source>
</evidence>
<dbReference type="Proteomes" id="UP001141327">
    <property type="component" value="Unassembled WGS sequence"/>
</dbReference>
<protein>
    <submittedName>
        <fullName evidence="5">Nucleic acid binding protein</fullName>
    </submittedName>
</protein>
<accession>A0ABQ8UKV9</accession>
<dbReference type="PANTHER" id="PTHR13200">
    <property type="entry name" value="EEF1A LYSINE METHYLTRANSFERASE 1"/>
    <property type="match status" value="1"/>
</dbReference>
<keyword evidence="4" id="KW-0808">Transferase</keyword>
<dbReference type="PROSITE" id="PS00092">
    <property type="entry name" value="N6_MTASE"/>
    <property type="match status" value="1"/>
</dbReference>
<dbReference type="InterPro" id="IPR029063">
    <property type="entry name" value="SAM-dependent_MTases_sf"/>
</dbReference>
<sequence length="184" mass="21111">MTEEKPNRFLKTNPENGDFNQYWYSEKTIATIVAEVEAQGASKVACISCPSIYFSLPQSIRDSSFVFDFDDKWARDRGFVHYDFRCPEQLPASLLHTFDFLVIDPPFITRDVWTKYAEAVRLLAKDGAKILCSSIAENAAMLKEMVDVSPVTFMPSIPHLVYQYNFYTNFPPTVLRESNPEIPM</sequence>
<name>A0ABQ8UKV9_9EUKA</name>
<keyword evidence="3" id="KW-0489">Methyltransferase</keyword>
<reference evidence="5" key="1">
    <citation type="journal article" date="2022" name="bioRxiv">
        <title>Genomics of Preaxostyla Flagellates Illuminates Evolutionary Transitions and the Path Towards Mitochondrial Loss.</title>
        <authorList>
            <person name="Novak L.V.F."/>
            <person name="Treitli S.C."/>
            <person name="Pyrih J."/>
            <person name="Halakuc P."/>
            <person name="Pipaliya S.V."/>
            <person name="Vacek V."/>
            <person name="Brzon O."/>
            <person name="Soukal P."/>
            <person name="Eme L."/>
            <person name="Dacks J.B."/>
            <person name="Karnkowska A."/>
            <person name="Elias M."/>
            <person name="Hampl V."/>
        </authorList>
    </citation>
    <scope>NUCLEOTIDE SEQUENCE</scope>
    <source>
        <strain evidence="5">RCP-MX</strain>
    </source>
</reference>
<dbReference type="InterPro" id="IPR041370">
    <property type="entry name" value="Mlase_EEF1AKMT1/ZCCHC4"/>
</dbReference>
<evidence type="ECO:0000256" key="2">
    <source>
        <dbReference type="ARBA" id="ARBA00022490"/>
    </source>
</evidence>
<evidence type="ECO:0000313" key="6">
    <source>
        <dbReference type="Proteomes" id="UP001141327"/>
    </source>
</evidence>
<dbReference type="Pfam" id="PF10237">
    <property type="entry name" value="N6-adenineMlase"/>
    <property type="match status" value="1"/>
</dbReference>
<evidence type="ECO:0000256" key="4">
    <source>
        <dbReference type="ARBA" id="ARBA00022679"/>
    </source>
</evidence>
<proteinExistence type="predicted"/>
<dbReference type="EMBL" id="JAPMOS010000025">
    <property type="protein sequence ID" value="KAJ4458868.1"/>
    <property type="molecule type" value="Genomic_DNA"/>
</dbReference>
<gene>
    <name evidence="5" type="ORF">PAPYR_5400</name>
</gene>
<dbReference type="PANTHER" id="PTHR13200:SF1">
    <property type="entry name" value="NUCLEIC ACID BINDING PROTEIN"/>
    <property type="match status" value="1"/>
</dbReference>
<keyword evidence="6" id="KW-1185">Reference proteome</keyword>
<dbReference type="Gene3D" id="3.40.50.150">
    <property type="entry name" value="Vaccinia Virus protein VP39"/>
    <property type="match status" value="1"/>
</dbReference>
<comment type="caution">
    <text evidence="5">The sequence shown here is derived from an EMBL/GenBank/DDBJ whole genome shotgun (WGS) entry which is preliminary data.</text>
</comment>
<organism evidence="5 6">
    <name type="scientific">Paratrimastix pyriformis</name>
    <dbReference type="NCBI Taxonomy" id="342808"/>
    <lineage>
        <taxon>Eukaryota</taxon>
        <taxon>Metamonada</taxon>
        <taxon>Preaxostyla</taxon>
        <taxon>Paratrimastigidae</taxon>
        <taxon>Paratrimastix</taxon>
    </lineage>
</organism>
<keyword evidence="2" id="KW-0963">Cytoplasm</keyword>
<comment type="subcellular location">
    <subcellularLocation>
        <location evidence="1">Cytoplasm</location>
    </subcellularLocation>
</comment>
<dbReference type="InterPro" id="IPR019369">
    <property type="entry name" value="Efm5/EEF1AKMT1"/>
</dbReference>
<evidence type="ECO:0000256" key="3">
    <source>
        <dbReference type="ARBA" id="ARBA00022603"/>
    </source>
</evidence>
<evidence type="ECO:0000256" key="1">
    <source>
        <dbReference type="ARBA" id="ARBA00004496"/>
    </source>
</evidence>
<dbReference type="InterPro" id="IPR002052">
    <property type="entry name" value="DNA_methylase_N6_adenine_CS"/>
</dbReference>